<dbReference type="PANTHER" id="PTHR48041:SF63">
    <property type="entry name" value="EARLY GENE AT 23, ISOFORM C"/>
    <property type="match status" value="1"/>
</dbReference>
<dbReference type="SUPFAM" id="SSF52540">
    <property type="entry name" value="P-loop containing nucleoside triphosphate hydrolases"/>
    <property type="match status" value="1"/>
</dbReference>
<dbReference type="PROSITE" id="PS00211">
    <property type="entry name" value="ABC_TRANSPORTER_1"/>
    <property type="match status" value="1"/>
</dbReference>
<evidence type="ECO:0000313" key="11">
    <source>
        <dbReference type="Proteomes" id="UP000694865"/>
    </source>
</evidence>
<protein>
    <submittedName>
        <fullName evidence="12">ABC transporter G family member 14-like</fullName>
    </submittedName>
</protein>
<feature type="transmembrane region" description="Helical" evidence="9">
    <location>
        <begin position="600"/>
        <end position="621"/>
    </location>
</feature>
<evidence type="ECO:0000256" key="7">
    <source>
        <dbReference type="ARBA" id="ARBA00022989"/>
    </source>
</evidence>
<evidence type="ECO:0000256" key="4">
    <source>
        <dbReference type="ARBA" id="ARBA00022692"/>
    </source>
</evidence>
<feature type="transmembrane region" description="Helical" evidence="9">
    <location>
        <begin position="403"/>
        <end position="425"/>
    </location>
</feature>
<dbReference type="GeneID" id="100377927"/>
<evidence type="ECO:0000256" key="1">
    <source>
        <dbReference type="ARBA" id="ARBA00004141"/>
    </source>
</evidence>
<dbReference type="PANTHER" id="PTHR48041">
    <property type="entry name" value="ABC TRANSPORTER G FAMILY MEMBER 28"/>
    <property type="match status" value="1"/>
</dbReference>
<dbReference type="InterPro" id="IPR050352">
    <property type="entry name" value="ABCG_transporters"/>
</dbReference>
<keyword evidence="8 9" id="KW-0472">Membrane</keyword>
<keyword evidence="7 9" id="KW-1133">Transmembrane helix</keyword>
<proteinExistence type="inferred from homology"/>
<evidence type="ECO:0000256" key="9">
    <source>
        <dbReference type="SAM" id="Phobius"/>
    </source>
</evidence>
<feature type="transmembrane region" description="Helical" evidence="9">
    <location>
        <begin position="373"/>
        <end position="391"/>
    </location>
</feature>
<feature type="transmembrane region" description="Helical" evidence="9">
    <location>
        <begin position="513"/>
        <end position="531"/>
    </location>
</feature>
<organism evidence="11 12">
    <name type="scientific">Saccoglossus kowalevskii</name>
    <name type="common">Acorn worm</name>
    <dbReference type="NCBI Taxonomy" id="10224"/>
    <lineage>
        <taxon>Eukaryota</taxon>
        <taxon>Metazoa</taxon>
        <taxon>Hemichordata</taxon>
        <taxon>Enteropneusta</taxon>
        <taxon>Harrimaniidae</taxon>
        <taxon>Saccoglossus</taxon>
    </lineage>
</organism>
<dbReference type="InterPro" id="IPR017871">
    <property type="entry name" value="ABC_transporter-like_CS"/>
</dbReference>
<dbReference type="InterPro" id="IPR003593">
    <property type="entry name" value="AAA+_ATPase"/>
</dbReference>
<comment type="subcellular location">
    <subcellularLocation>
        <location evidence="1">Membrane</location>
        <topology evidence="1">Multi-pass membrane protein</topology>
    </subcellularLocation>
</comment>
<evidence type="ECO:0000256" key="6">
    <source>
        <dbReference type="ARBA" id="ARBA00022840"/>
    </source>
</evidence>
<keyword evidence="11" id="KW-1185">Reference proteome</keyword>
<reference evidence="12" key="1">
    <citation type="submission" date="2025-08" db="UniProtKB">
        <authorList>
            <consortium name="RefSeq"/>
        </authorList>
    </citation>
    <scope>IDENTIFICATION</scope>
    <source>
        <tissue evidence="12">Testes</tissue>
    </source>
</reference>
<evidence type="ECO:0000256" key="5">
    <source>
        <dbReference type="ARBA" id="ARBA00022741"/>
    </source>
</evidence>
<keyword evidence="4 9" id="KW-0812">Transmembrane</keyword>
<feature type="transmembrane region" description="Helical" evidence="9">
    <location>
        <begin position="478"/>
        <end position="501"/>
    </location>
</feature>
<name>A0ABM0MDB5_SACKO</name>
<comment type="similarity">
    <text evidence="2">Belongs to the ABC transporter superfamily. ABCG family. Eye pigment precursor importer (TC 3.A.1.204) subfamily.</text>
</comment>
<dbReference type="Pfam" id="PF01061">
    <property type="entry name" value="ABC2_membrane"/>
    <property type="match status" value="1"/>
</dbReference>
<feature type="transmembrane region" description="Helical" evidence="9">
    <location>
        <begin position="454"/>
        <end position="472"/>
    </location>
</feature>
<dbReference type="Gene3D" id="3.40.50.300">
    <property type="entry name" value="P-loop containing nucleotide triphosphate hydrolases"/>
    <property type="match status" value="1"/>
</dbReference>
<feature type="domain" description="ABC transporter" evidence="10">
    <location>
        <begin position="17"/>
        <end position="303"/>
    </location>
</feature>
<accession>A0ABM0MDB5</accession>
<evidence type="ECO:0000256" key="2">
    <source>
        <dbReference type="ARBA" id="ARBA00005814"/>
    </source>
</evidence>
<evidence type="ECO:0000313" key="12">
    <source>
        <dbReference type="RefSeq" id="XP_006818006.1"/>
    </source>
</evidence>
<evidence type="ECO:0000259" key="10">
    <source>
        <dbReference type="PROSITE" id="PS50893"/>
    </source>
</evidence>
<gene>
    <name evidence="12" type="primary">LOC100377927</name>
</gene>
<dbReference type="SMART" id="SM00382">
    <property type="entry name" value="AAA"/>
    <property type="match status" value="1"/>
</dbReference>
<keyword evidence="5" id="KW-0547">Nucleotide-binding</keyword>
<evidence type="ECO:0000256" key="8">
    <source>
        <dbReference type="ARBA" id="ARBA00023136"/>
    </source>
</evidence>
<keyword evidence="3" id="KW-0813">Transport</keyword>
<keyword evidence="6" id="KW-0067">ATP-binding</keyword>
<dbReference type="InterPro" id="IPR027417">
    <property type="entry name" value="P-loop_NTPase"/>
</dbReference>
<dbReference type="RefSeq" id="XP_006818006.1">
    <property type="nucleotide sequence ID" value="XM_006817943.1"/>
</dbReference>
<evidence type="ECO:0000256" key="3">
    <source>
        <dbReference type="ARBA" id="ARBA00022448"/>
    </source>
</evidence>
<dbReference type="Proteomes" id="UP000694865">
    <property type="component" value="Unplaced"/>
</dbReference>
<dbReference type="PROSITE" id="PS50893">
    <property type="entry name" value="ABC_TRANSPORTER_2"/>
    <property type="match status" value="1"/>
</dbReference>
<dbReference type="InterPro" id="IPR013525">
    <property type="entry name" value="ABC2_TM"/>
</dbReference>
<sequence length="629" mass="72299">MVIIDPNELSPLSGCDVVFRNISVNIKDKPILQNVSGVAKAGEVLAIMGPSGSGKTTLLNTIAGRQNDLESGTIMLNNQKLTKRLRRRVSYVLQEDIFFDNITLIDTLKSFLKHNQHDTFQSFLKHNQHDTFQSFLKHNQHDTFQSFLKHNQHGTFQSFLKHNNHDTFQSFLKHNNHDTFQSFLKHNNHDTDGLIGNAENKGLSGGEKKRANIACELLTDPVVLLLDEPTTGLDSSIAYSLIWSLKQYTAYFGHVKNIMDYFSRIGLTCVEHYNPADFVMEKLKGTEDEIRCIKEEGKKASWDLLEDIKQTNPLTDSLSQGKNIDSINIDIIPDEEVLDSKKKKWPTNFLEQYRILTVRCFKQAKSTILTKSNYIECIMVSIMFSLIWWQLGFEEEDIISRMGLFVFYLVYWCFAIALIAVIVFPSEKIVMFKERSAGMYRLSAFYLSKNTSELPLLIILPIISTLIVYWSTGLNQSASAFFSFMALLLLTVFAGQALGQAISIAWLDFEKSLSTTAIIILFSLMLSGFYIDDFPVWLEWTKYTSFLYYSYNALLIIEFTDNGPFRCTLDYSIYEECQNNSTYISSSSILQEANVHLPLWLNYLFLVVYMLTFKILGYVILRFWRKPTF</sequence>
<dbReference type="InterPro" id="IPR003439">
    <property type="entry name" value="ABC_transporter-like_ATP-bd"/>
</dbReference>
<dbReference type="Pfam" id="PF00005">
    <property type="entry name" value="ABC_tran"/>
    <property type="match status" value="1"/>
</dbReference>